<feature type="transmembrane region" description="Helical" evidence="1">
    <location>
        <begin position="40"/>
        <end position="59"/>
    </location>
</feature>
<keyword evidence="1" id="KW-0812">Transmembrane</keyword>
<name>A0ABV8VED3_9NOCA</name>
<dbReference type="EMBL" id="JBHSDL010000004">
    <property type="protein sequence ID" value="MFC4373187.1"/>
    <property type="molecule type" value="Genomic_DNA"/>
</dbReference>
<feature type="transmembrane region" description="Helical" evidence="1">
    <location>
        <begin position="129"/>
        <end position="154"/>
    </location>
</feature>
<protein>
    <submittedName>
        <fullName evidence="2">Uncharacterized protein</fullName>
    </submittedName>
</protein>
<evidence type="ECO:0000313" key="3">
    <source>
        <dbReference type="Proteomes" id="UP001595844"/>
    </source>
</evidence>
<comment type="caution">
    <text evidence="2">The sequence shown here is derived from an EMBL/GenBank/DDBJ whole genome shotgun (WGS) entry which is preliminary data.</text>
</comment>
<reference evidence="3" key="1">
    <citation type="journal article" date="2019" name="Int. J. Syst. Evol. Microbiol.">
        <title>The Global Catalogue of Microorganisms (GCM) 10K type strain sequencing project: providing services to taxonomists for standard genome sequencing and annotation.</title>
        <authorList>
            <consortium name="The Broad Institute Genomics Platform"/>
            <consortium name="The Broad Institute Genome Sequencing Center for Infectious Disease"/>
            <person name="Wu L."/>
            <person name="Ma J."/>
        </authorList>
    </citation>
    <scope>NUCLEOTIDE SEQUENCE [LARGE SCALE GENOMIC DNA]</scope>
    <source>
        <strain evidence="3">IBRC-M 10490</strain>
    </source>
</reference>
<keyword evidence="1" id="KW-1133">Transmembrane helix</keyword>
<evidence type="ECO:0000313" key="2">
    <source>
        <dbReference type="EMBL" id="MFC4373187.1"/>
    </source>
</evidence>
<dbReference type="RefSeq" id="WP_378555702.1">
    <property type="nucleotide sequence ID" value="NZ_JBHSDL010000004.1"/>
</dbReference>
<dbReference type="Proteomes" id="UP001595844">
    <property type="component" value="Unassembled WGS sequence"/>
</dbReference>
<sequence length="178" mass="18234">MTLTDRLIAPGATRSEAALCYSSAALGAATAGVLARDESALVIVVVALVGFDLFGGAVVNATAAAKRWFHRPGRGTRHHLAFVAVHVQPFLLALVVPGFGWVAAAAVYTIMLAAAVAVTSAPPHLRTPVAFAAAVFGVVITTAVLTVPAFLLWFGPVLLIKLLLAHLLPAAGAVDNPV</sequence>
<keyword evidence="3" id="KW-1185">Reference proteome</keyword>
<organism evidence="2 3">
    <name type="scientific">Nocardia halotolerans</name>
    <dbReference type="NCBI Taxonomy" id="1755878"/>
    <lineage>
        <taxon>Bacteria</taxon>
        <taxon>Bacillati</taxon>
        <taxon>Actinomycetota</taxon>
        <taxon>Actinomycetes</taxon>
        <taxon>Mycobacteriales</taxon>
        <taxon>Nocardiaceae</taxon>
        <taxon>Nocardia</taxon>
    </lineage>
</organism>
<accession>A0ABV8VED3</accession>
<keyword evidence="1" id="KW-0472">Membrane</keyword>
<gene>
    <name evidence="2" type="ORF">ACFO5K_03650</name>
</gene>
<evidence type="ECO:0000256" key="1">
    <source>
        <dbReference type="SAM" id="Phobius"/>
    </source>
</evidence>
<proteinExistence type="predicted"/>